<keyword evidence="10" id="KW-1185">Reference proteome</keyword>
<dbReference type="Pfam" id="PF00249">
    <property type="entry name" value="Myb_DNA-binding"/>
    <property type="match status" value="2"/>
</dbReference>
<evidence type="ECO:0000313" key="9">
    <source>
        <dbReference type="EMBL" id="PQQ21692.1"/>
    </source>
</evidence>
<feature type="domain" description="HTH myb-type" evidence="8">
    <location>
        <begin position="62"/>
        <end position="116"/>
    </location>
</feature>
<feature type="domain" description="Myb-like" evidence="7">
    <location>
        <begin position="9"/>
        <end position="61"/>
    </location>
</feature>
<comment type="caution">
    <text evidence="9">The sequence shown here is derived from an EMBL/GenBank/DDBJ whole genome shotgun (WGS) entry which is preliminary data.</text>
</comment>
<dbReference type="GO" id="GO:0005634">
    <property type="term" value="C:nucleus"/>
    <property type="evidence" value="ECO:0007669"/>
    <property type="project" value="UniProtKB-SubCell"/>
</dbReference>
<proteinExistence type="predicted"/>
<reference evidence="9 10" key="1">
    <citation type="submission" date="2018-02" db="EMBL/GenBank/DDBJ databases">
        <title>Draft genome of wild Prunus yedoensis var. nudiflora.</title>
        <authorList>
            <person name="Baek S."/>
            <person name="Kim J.-H."/>
            <person name="Choi K."/>
            <person name="Kim G.-B."/>
            <person name="Cho A."/>
            <person name="Jang H."/>
            <person name="Shin C.-H."/>
            <person name="Yu H.-J."/>
            <person name="Mun J.-H."/>
        </authorList>
    </citation>
    <scope>NUCLEOTIDE SEQUENCE [LARGE SCALE GENOMIC DNA]</scope>
    <source>
        <strain evidence="10">cv. Jeju island</strain>
        <tissue evidence="9">Leaf</tissue>
    </source>
</reference>
<feature type="region of interest" description="Disordered" evidence="6">
    <location>
        <begin position="116"/>
        <end position="215"/>
    </location>
</feature>
<feature type="compositionally biased region" description="Polar residues" evidence="6">
    <location>
        <begin position="181"/>
        <end position="194"/>
    </location>
</feature>
<keyword evidence="3" id="KW-0238">DNA-binding</keyword>
<dbReference type="FunFam" id="1.10.10.60:FF:000254">
    <property type="entry name" value="transcription repressor MYB5-like"/>
    <property type="match status" value="1"/>
</dbReference>
<dbReference type="SUPFAM" id="SSF46689">
    <property type="entry name" value="Homeodomain-like"/>
    <property type="match status" value="1"/>
</dbReference>
<keyword evidence="4" id="KW-0804">Transcription</keyword>
<feature type="compositionally biased region" description="Low complexity" evidence="6">
    <location>
        <begin position="195"/>
        <end position="206"/>
    </location>
</feature>
<keyword evidence="5" id="KW-0539">Nucleus</keyword>
<dbReference type="AlphaFoldDB" id="A0A314ZJU1"/>
<dbReference type="Gene3D" id="1.10.10.60">
    <property type="entry name" value="Homeodomain-like"/>
    <property type="match status" value="2"/>
</dbReference>
<dbReference type="OrthoDB" id="2143914at2759"/>
<dbReference type="Proteomes" id="UP000250321">
    <property type="component" value="Unassembled WGS sequence"/>
</dbReference>
<evidence type="ECO:0000256" key="2">
    <source>
        <dbReference type="ARBA" id="ARBA00023015"/>
    </source>
</evidence>
<keyword evidence="2" id="KW-0805">Transcription regulation</keyword>
<dbReference type="PANTHER" id="PTHR47999">
    <property type="entry name" value="TRANSCRIPTION FACTOR MYB8-RELATED-RELATED"/>
    <property type="match status" value="1"/>
</dbReference>
<dbReference type="InterPro" id="IPR017930">
    <property type="entry name" value="Myb_dom"/>
</dbReference>
<comment type="subcellular location">
    <subcellularLocation>
        <location evidence="1">Nucleus</location>
    </subcellularLocation>
</comment>
<sequence>MGRAPCCSKVGLHRGPWTPREDTLLTKYIEAHGEGHWRSMPKKAGLLRCGKSCRLRWMNYLRPDIKRGNITPDEDDLIVRLHSLLGNRWSLIAGRLPGRTDNEIKNYWNTHLSKKLRSQGTDPSTHKKLSEPVVKENKRRIKNQKTKNNMNKKEMAVKNKNKTGQHVEPLKPKVHLPKPTRVTSFLSLPRNDSFTSSTTSTTTTSSQDLKGGGGAFGVNENDQVLVHPWANGVVFCVSDDQDQVPNSADDHTLENLYEEYLQALLKTDHHHDHQNQLELDSFAESLLI</sequence>
<evidence type="ECO:0000313" key="10">
    <source>
        <dbReference type="Proteomes" id="UP000250321"/>
    </source>
</evidence>
<dbReference type="InterPro" id="IPR015495">
    <property type="entry name" value="Myb_TF_plants"/>
</dbReference>
<protein>
    <submittedName>
        <fullName evidence="9">R2R3-MYB transcription factor</fullName>
    </submittedName>
</protein>
<evidence type="ECO:0000256" key="4">
    <source>
        <dbReference type="ARBA" id="ARBA00023163"/>
    </source>
</evidence>
<dbReference type="PROSITE" id="PS50090">
    <property type="entry name" value="MYB_LIKE"/>
    <property type="match status" value="2"/>
</dbReference>
<evidence type="ECO:0000256" key="1">
    <source>
        <dbReference type="ARBA" id="ARBA00004123"/>
    </source>
</evidence>
<feature type="domain" description="Myb-like" evidence="7">
    <location>
        <begin position="62"/>
        <end position="112"/>
    </location>
</feature>
<dbReference type="STRING" id="2094558.A0A314ZJU1"/>
<dbReference type="EMBL" id="PJQY01000006">
    <property type="protein sequence ID" value="PQQ21692.1"/>
    <property type="molecule type" value="Genomic_DNA"/>
</dbReference>
<dbReference type="FunFam" id="1.10.10.60:FF:000121">
    <property type="entry name" value="Myb transcription factor"/>
    <property type="match status" value="1"/>
</dbReference>
<dbReference type="InterPro" id="IPR001005">
    <property type="entry name" value="SANT/Myb"/>
</dbReference>
<accession>A0A314ZJU1</accession>
<evidence type="ECO:0000256" key="3">
    <source>
        <dbReference type="ARBA" id="ARBA00023125"/>
    </source>
</evidence>
<feature type="compositionally biased region" description="Basic and acidic residues" evidence="6">
    <location>
        <begin position="124"/>
        <end position="136"/>
    </location>
</feature>
<gene>
    <name evidence="9" type="ORF">Pyn_38243</name>
</gene>
<dbReference type="SMART" id="SM00717">
    <property type="entry name" value="SANT"/>
    <property type="match status" value="2"/>
</dbReference>
<dbReference type="CDD" id="cd00167">
    <property type="entry name" value="SANT"/>
    <property type="match status" value="2"/>
</dbReference>
<evidence type="ECO:0000259" key="7">
    <source>
        <dbReference type="PROSITE" id="PS50090"/>
    </source>
</evidence>
<name>A0A314ZJU1_PRUYE</name>
<evidence type="ECO:0000256" key="5">
    <source>
        <dbReference type="ARBA" id="ARBA00023242"/>
    </source>
</evidence>
<evidence type="ECO:0000256" key="6">
    <source>
        <dbReference type="SAM" id="MobiDB-lite"/>
    </source>
</evidence>
<dbReference type="PANTHER" id="PTHR47999:SF9">
    <property type="entry name" value="TRANSCRIPTION REPRESSOR MYB5-LIKE"/>
    <property type="match status" value="1"/>
</dbReference>
<organism evidence="9 10">
    <name type="scientific">Prunus yedoensis var. nudiflora</name>
    <dbReference type="NCBI Taxonomy" id="2094558"/>
    <lineage>
        <taxon>Eukaryota</taxon>
        <taxon>Viridiplantae</taxon>
        <taxon>Streptophyta</taxon>
        <taxon>Embryophyta</taxon>
        <taxon>Tracheophyta</taxon>
        <taxon>Spermatophyta</taxon>
        <taxon>Magnoliopsida</taxon>
        <taxon>eudicotyledons</taxon>
        <taxon>Gunneridae</taxon>
        <taxon>Pentapetalae</taxon>
        <taxon>rosids</taxon>
        <taxon>fabids</taxon>
        <taxon>Rosales</taxon>
        <taxon>Rosaceae</taxon>
        <taxon>Amygdaloideae</taxon>
        <taxon>Amygdaleae</taxon>
        <taxon>Prunus</taxon>
    </lineage>
</organism>
<evidence type="ECO:0000259" key="8">
    <source>
        <dbReference type="PROSITE" id="PS51294"/>
    </source>
</evidence>
<dbReference type="PROSITE" id="PS51294">
    <property type="entry name" value="HTH_MYB"/>
    <property type="match status" value="2"/>
</dbReference>
<dbReference type="InterPro" id="IPR009057">
    <property type="entry name" value="Homeodomain-like_sf"/>
</dbReference>
<dbReference type="GO" id="GO:0003677">
    <property type="term" value="F:DNA binding"/>
    <property type="evidence" value="ECO:0007669"/>
    <property type="project" value="UniProtKB-KW"/>
</dbReference>
<feature type="domain" description="HTH myb-type" evidence="8">
    <location>
        <begin position="9"/>
        <end position="61"/>
    </location>
</feature>